<dbReference type="PANTHER" id="PTHR30487:SF0">
    <property type="entry name" value="PREPILIN LEADER PEPTIDASE_N-METHYLTRANSFERASE-RELATED"/>
    <property type="match status" value="1"/>
</dbReference>
<comment type="caution">
    <text evidence="4">The sequence shown here is derived from an EMBL/GenBank/DDBJ whole genome shotgun (WGS) entry which is preliminary data.</text>
</comment>
<name>A0A9W5W839_9BACL</name>
<protein>
    <submittedName>
        <fullName evidence="4">Peptidase A24</fullName>
    </submittedName>
</protein>
<evidence type="ECO:0000313" key="4">
    <source>
        <dbReference type="EMBL" id="EXX89968.1"/>
    </source>
</evidence>
<feature type="transmembrane region" description="Helical" evidence="2">
    <location>
        <begin position="53"/>
        <end position="73"/>
    </location>
</feature>
<organism evidence="4 5">
    <name type="scientific">Paenibacillus darwinianus</name>
    <dbReference type="NCBI Taxonomy" id="1380763"/>
    <lineage>
        <taxon>Bacteria</taxon>
        <taxon>Bacillati</taxon>
        <taxon>Bacillota</taxon>
        <taxon>Bacilli</taxon>
        <taxon>Bacillales</taxon>
        <taxon>Paenibacillaceae</taxon>
        <taxon>Paenibacillus</taxon>
    </lineage>
</organism>
<keyword evidence="2" id="KW-0812">Transmembrane</keyword>
<dbReference type="EMBL" id="JFHU01000078">
    <property type="protein sequence ID" value="EXX89968.1"/>
    <property type="molecule type" value="Genomic_DNA"/>
</dbReference>
<dbReference type="Gene3D" id="1.20.120.1220">
    <property type="match status" value="1"/>
</dbReference>
<feature type="transmembrane region" description="Helical" evidence="2">
    <location>
        <begin position="6"/>
        <end position="24"/>
    </location>
</feature>
<comment type="similarity">
    <text evidence="1">Belongs to the peptidase A24 family.</text>
</comment>
<dbReference type="RefSeq" id="WP_036580268.1">
    <property type="nucleotide sequence ID" value="NZ_KK082130.1"/>
</dbReference>
<dbReference type="PANTHER" id="PTHR30487">
    <property type="entry name" value="TYPE 4 PREPILIN-LIKE PROTEINS LEADER PEPTIDE-PROCESSING ENZYME"/>
    <property type="match status" value="1"/>
</dbReference>
<dbReference type="Pfam" id="PF01478">
    <property type="entry name" value="Peptidase_A24"/>
    <property type="match status" value="1"/>
</dbReference>
<dbReference type="Proteomes" id="UP000053750">
    <property type="component" value="Unassembled WGS sequence"/>
</dbReference>
<keyword evidence="5" id="KW-1185">Reference proteome</keyword>
<dbReference type="GO" id="GO:0006465">
    <property type="term" value="P:signal peptide processing"/>
    <property type="evidence" value="ECO:0007669"/>
    <property type="project" value="TreeGrafter"/>
</dbReference>
<evidence type="ECO:0000256" key="2">
    <source>
        <dbReference type="SAM" id="Phobius"/>
    </source>
</evidence>
<evidence type="ECO:0000313" key="5">
    <source>
        <dbReference type="Proteomes" id="UP000053750"/>
    </source>
</evidence>
<keyword evidence="2" id="KW-1133">Transmembrane helix</keyword>
<feature type="domain" description="Prepilin type IV endopeptidase peptidase" evidence="3">
    <location>
        <begin position="9"/>
        <end position="109"/>
    </location>
</feature>
<feature type="transmembrane region" description="Helical" evidence="2">
    <location>
        <begin position="93"/>
        <end position="114"/>
    </location>
</feature>
<keyword evidence="2" id="KW-0472">Membrane</keyword>
<sequence length="165" mass="17662">MAFAEVGAVVLLSVAFVFDIRYMTIPNRLTVTSFAGGCVYQALAGGWPGLTSAIYGAAVGFFVILLLYGLKAVGAGDVKLFGALGAWVGPSEVWYCAVYAVMIAGVYGIVLLTLRRPFLRRRLAQRPTLPAAWIVLDEETGLPSGRLRFPFMLAVAPAAAALWFL</sequence>
<dbReference type="InterPro" id="IPR050882">
    <property type="entry name" value="Prepilin_peptidase/N-MTase"/>
</dbReference>
<dbReference type="GO" id="GO:0004190">
    <property type="term" value="F:aspartic-type endopeptidase activity"/>
    <property type="evidence" value="ECO:0007669"/>
    <property type="project" value="InterPro"/>
</dbReference>
<dbReference type="InterPro" id="IPR000045">
    <property type="entry name" value="Prepilin_IV_endopep_pep"/>
</dbReference>
<evidence type="ECO:0000259" key="3">
    <source>
        <dbReference type="Pfam" id="PF01478"/>
    </source>
</evidence>
<reference evidence="4 5" key="1">
    <citation type="submission" date="2014-02" db="EMBL/GenBank/DDBJ databases">
        <title>Genome sequence of Paenibacillus darwinianus reveals adaptive mechanisms for survival in Antarctic soils.</title>
        <authorList>
            <person name="Dsouza M."/>
            <person name="Taylor M.W."/>
            <person name="Turner S.J."/>
            <person name="Aislabie J."/>
        </authorList>
    </citation>
    <scope>NUCLEOTIDE SEQUENCE [LARGE SCALE GENOMIC DNA]</scope>
    <source>
        <strain evidence="4 5">CE1</strain>
    </source>
</reference>
<evidence type="ECO:0000256" key="1">
    <source>
        <dbReference type="ARBA" id="ARBA00005801"/>
    </source>
</evidence>
<dbReference type="GO" id="GO:0005886">
    <property type="term" value="C:plasma membrane"/>
    <property type="evidence" value="ECO:0007669"/>
    <property type="project" value="TreeGrafter"/>
</dbReference>
<proteinExistence type="inferred from homology"/>
<gene>
    <name evidence="4" type="ORF">BG53_14495</name>
</gene>
<accession>A0A9W5W839</accession>
<dbReference type="AlphaFoldDB" id="A0A9W5W839"/>